<evidence type="ECO:0000256" key="6">
    <source>
        <dbReference type="ARBA" id="ARBA00022475"/>
    </source>
</evidence>
<keyword evidence="21" id="KW-1133">Transmembrane helix</keyword>
<evidence type="ECO:0000256" key="12">
    <source>
        <dbReference type="ARBA" id="ARBA00022840"/>
    </source>
</evidence>
<evidence type="ECO:0000256" key="16">
    <source>
        <dbReference type="ARBA" id="ARBA00023016"/>
    </source>
</evidence>
<keyword evidence="9" id="KW-0547">Nucleotide-binding</keyword>
<gene>
    <name evidence="24" type="ORF">IFO71_19000</name>
</gene>
<dbReference type="PROSITE" id="PS50885">
    <property type="entry name" value="HAMP"/>
    <property type="match status" value="1"/>
</dbReference>
<evidence type="ECO:0000256" key="8">
    <source>
        <dbReference type="ARBA" id="ARBA00022679"/>
    </source>
</evidence>
<dbReference type="Pfam" id="PF02518">
    <property type="entry name" value="HATPase_c"/>
    <property type="match status" value="1"/>
</dbReference>
<dbReference type="SMART" id="SM00304">
    <property type="entry name" value="HAMP"/>
    <property type="match status" value="1"/>
</dbReference>
<dbReference type="RefSeq" id="WP_192031261.1">
    <property type="nucleotide sequence ID" value="NZ_JACYTR010000067.1"/>
</dbReference>
<dbReference type="InterPro" id="IPR036890">
    <property type="entry name" value="HATPase_C_sf"/>
</dbReference>
<evidence type="ECO:0000256" key="1">
    <source>
        <dbReference type="ARBA" id="ARBA00000085"/>
    </source>
</evidence>
<protein>
    <recommendedName>
        <fullName evidence="19">Signal transduction histidine-protein kinase/phosphatase MprB</fullName>
        <ecNumber evidence="5">2.7.13.3</ecNumber>
    </recommendedName>
    <alternativeName>
        <fullName evidence="20">Mycobacterial persistence regulator B</fullName>
    </alternativeName>
</protein>
<keyword evidence="25" id="KW-1185">Reference proteome</keyword>
<dbReference type="InterPro" id="IPR004358">
    <property type="entry name" value="Sig_transdc_His_kin-like_C"/>
</dbReference>
<evidence type="ECO:0000259" key="23">
    <source>
        <dbReference type="PROSITE" id="PS50885"/>
    </source>
</evidence>
<evidence type="ECO:0000313" key="24">
    <source>
        <dbReference type="EMBL" id="MBD8527839.1"/>
    </source>
</evidence>
<dbReference type="AlphaFoldDB" id="A0AAW3ZQS7"/>
<keyword evidence="8" id="KW-0808">Transferase</keyword>
<evidence type="ECO:0000313" key="25">
    <source>
        <dbReference type="Proteomes" id="UP000613768"/>
    </source>
</evidence>
<evidence type="ECO:0000256" key="15">
    <source>
        <dbReference type="ARBA" id="ARBA00023012"/>
    </source>
</evidence>
<dbReference type="PROSITE" id="PS50109">
    <property type="entry name" value="HIS_KIN"/>
    <property type="match status" value="1"/>
</dbReference>
<dbReference type="GO" id="GO:0004721">
    <property type="term" value="F:phosphoprotein phosphatase activity"/>
    <property type="evidence" value="ECO:0007669"/>
    <property type="project" value="UniProtKB-KW"/>
</dbReference>
<comment type="caution">
    <text evidence="24">The sequence shown here is derived from an EMBL/GenBank/DDBJ whole genome shotgun (WGS) entry which is preliminary data.</text>
</comment>
<dbReference type="PRINTS" id="PR00344">
    <property type="entry name" value="BCTRLSENSOR"/>
</dbReference>
<feature type="transmembrane region" description="Helical" evidence="21">
    <location>
        <begin position="22"/>
        <end position="41"/>
    </location>
</feature>
<dbReference type="EC" id="2.7.13.3" evidence="5"/>
<dbReference type="GO" id="GO:0005524">
    <property type="term" value="F:ATP binding"/>
    <property type="evidence" value="ECO:0007669"/>
    <property type="project" value="UniProtKB-KW"/>
</dbReference>
<evidence type="ECO:0000256" key="13">
    <source>
        <dbReference type="ARBA" id="ARBA00022842"/>
    </source>
</evidence>
<feature type="transmembrane region" description="Helical" evidence="21">
    <location>
        <begin position="157"/>
        <end position="181"/>
    </location>
</feature>
<evidence type="ECO:0000256" key="21">
    <source>
        <dbReference type="SAM" id="Phobius"/>
    </source>
</evidence>
<evidence type="ECO:0000256" key="4">
    <source>
        <dbReference type="ARBA" id="ARBA00004651"/>
    </source>
</evidence>
<comment type="catalytic activity">
    <reaction evidence="1">
        <text>ATP + protein L-histidine = ADP + protein N-phospho-L-histidine.</text>
        <dbReference type="EC" id="2.7.13.3"/>
    </reaction>
</comment>
<dbReference type="Gene3D" id="1.10.287.130">
    <property type="match status" value="1"/>
</dbReference>
<dbReference type="Proteomes" id="UP000613768">
    <property type="component" value="Unassembled WGS sequence"/>
</dbReference>
<dbReference type="SMART" id="SM00388">
    <property type="entry name" value="HisKA"/>
    <property type="match status" value="1"/>
</dbReference>
<organism evidence="24 25">
    <name type="scientific">Pseudomarimonas arenosa</name>
    <dbReference type="NCBI Taxonomy" id="2774145"/>
    <lineage>
        <taxon>Bacteria</taxon>
        <taxon>Pseudomonadati</taxon>
        <taxon>Pseudomonadota</taxon>
        <taxon>Gammaproteobacteria</taxon>
        <taxon>Lysobacterales</taxon>
        <taxon>Lysobacteraceae</taxon>
        <taxon>Pseudomarimonas</taxon>
    </lineage>
</organism>
<feature type="domain" description="HAMP" evidence="23">
    <location>
        <begin position="179"/>
        <end position="232"/>
    </location>
</feature>
<dbReference type="SUPFAM" id="SSF55874">
    <property type="entry name" value="ATPase domain of HSP90 chaperone/DNA topoisomerase II/histidine kinase"/>
    <property type="match status" value="1"/>
</dbReference>
<comment type="subcellular location">
    <subcellularLocation>
        <location evidence="4">Cell membrane</location>
        <topology evidence="4">Multi-pass membrane protein</topology>
    </subcellularLocation>
</comment>
<keyword evidence="17" id="KW-0843">Virulence</keyword>
<dbReference type="CDD" id="cd00082">
    <property type="entry name" value="HisKA"/>
    <property type="match status" value="1"/>
</dbReference>
<dbReference type="PANTHER" id="PTHR44936">
    <property type="entry name" value="SENSOR PROTEIN CREC"/>
    <property type="match status" value="1"/>
</dbReference>
<dbReference type="SMART" id="SM00387">
    <property type="entry name" value="HATPase_c"/>
    <property type="match status" value="1"/>
</dbReference>
<name>A0AAW3ZQS7_9GAMM</name>
<keyword evidence="13" id="KW-0460">Magnesium</keyword>
<dbReference type="InterPro" id="IPR003594">
    <property type="entry name" value="HATPase_dom"/>
</dbReference>
<evidence type="ECO:0000256" key="20">
    <source>
        <dbReference type="ARBA" id="ARBA00041776"/>
    </source>
</evidence>
<accession>A0AAW3ZQS7</accession>
<keyword evidence="14" id="KW-0904">Protein phosphatase</keyword>
<dbReference type="InterPro" id="IPR005467">
    <property type="entry name" value="His_kinase_dom"/>
</dbReference>
<keyword evidence="21" id="KW-0812">Transmembrane</keyword>
<proteinExistence type="predicted"/>
<evidence type="ECO:0000256" key="2">
    <source>
        <dbReference type="ARBA" id="ARBA00001936"/>
    </source>
</evidence>
<keyword evidence="16" id="KW-0346">Stress response</keyword>
<comment type="cofactor">
    <cofactor evidence="2">
        <name>Mn(2+)</name>
        <dbReference type="ChEBI" id="CHEBI:29035"/>
    </cofactor>
</comment>
<dbReference type="InterPro" id="IPR003660">
    <property type="entry name" value="HAMP_dom"/>
</dbReference>
<dbReference type="Pfam" id="PF00512">
    <property type="entry name" value="HisKA"/>
    <property type="match status" value="1"/>
</dbReference>
<evidence type="ECO:0000256" key="14">
    <source>
        <dbReference type="ARBA" id="ARBA00022912"/>
    </source>
</evidence>
<feature type="domain" description="Histidine kinase" evidence="22">
    <location>
        <begin position="240"/>
        <end position="436"/>
    </location>
</feature>
<evidence type="ECO:0000256" key="11">
    <source>
        <dbReference type="ARBA" id="ARBA00022801"/>
    </source>
</evidence>
<evidence type="ECO:0000256" key="17">
    <source>
        <dbReference type="ARBA" id="ARBA00023026"/>
    </source>
</evidence>
<comment type="cofactor">
    <cofactor evidence="3">
        <name>Mg(2+)</name>
        <dbReference type="ChEBI" id="CHEBI:18420"/>
    </cofactor>
</comment>
<keyword evidence="21" id="KW-0472">Membrane</keyword>
<evidence type="ECO:0000256" key="9">
    <source>
        <dbReference type="ARBA" id="ARBA00022741"/>
    </source>
</evidence>
<keyword evidence="18" id="KW-0464">Manganese</keyword>
<evidence type="ECO:0000256" key="10">
    <source>
        <dbReference type="ARBA" id="ARBA00022777"/>
    </source>
</evidence>
<dbReference type="PANTHER" id="PTHR44936:SF9">
    <property type="entry name" value="SENSOR PROTEIN CREC"/>
    <property type="match status" value="1"/>
</dbReference>
<dbReference type="GO" id="GO:0000155">
    <property type="term" value="F:phosphorelay sensor kinase activity"/>
    <property type="evidence" value="ECO:0007669"/>
    <property type="project" value="InterPro"/>
</dbReference>
<dbReference type="SUPFAM" id="SSF47384">
    <property type="entry name" value="Homodimeric domain of signal transducing histidine kinase"/>
    <property type="match status" value="1"/>
</dbReference>
<evidence type="ECO:0000256" key="19">
    <source>
        <dbReference type="ARBA" id="ARBA00040454"/>
    </source>
</evidence>
<evidence type="ECO:0000259" key="22">
    <source>
        <dbReference type="PROSITE" id="PS50109"/>
    </source>
</evidence>
<keyword evidence="6" id="KW-1003">Cell membrane</keyword>
<dbReference type="EMBL" id="JACYTR010000067">
    <property type="protein sequence ID" value="MBD8527839.1"/>
    <property type="molecule type" value="Genomic_DNA"/>
</dbReference>
<evidence type="ECO:0000256" key="7">
    <source>
        <dbReference type="ARBA" id="ARBA00022553"/>
    </source>
</evidence>
<keyword evidence="11" id="KW-0378">Hydrolase</keyword>
<evidence type="ECO:0000256" key="5">
    <source>
        <dbReference type="ARBA" id="ARBA00012438"/>
    </source>
</evidence>
<reference evidence="24 25" key="1">
    <citation type="submission" date="2020-09" db="EMBL/GenBank/DDBJ databases">
        <title>Pseudoxanthomonas sp. CAU 1598 isolated from sand of Yaerae Beach.</title>
        <authorList>
            <person name="Kim W."/>
        </authorList>
    </citation>
    <scope>NUCLEOTIDE SEQUENCE [LARGE SCALE GENOMIC DNA]</scope>
    <source>
        <strain evidence="24 25">CAU 1598</strain>
    </source>
</reference>
<evidence type="ECO:0000256" key="18">
    <source>
        <dbReference type="ARBA" id="ARBA00023211"/>
    </source>
</evidence>
<dbReference type="InterPro" id="IPR036097">
    <property type="entry name" value="HisK_dim/P_sf"/>
</dbReference>
<evidence type="ECO:0000256" key="3">
    <source>
        <dbReference type="ARBA" id="ARBA00001946"/>
    </source>
</evidence>
<dbReference type="GO" id="GO:0005886">
    <property type="term" value="C:plasma membrane"/>
    <property type="evidence" value="ECO:0007669"/>
    <property type="project" value="UniProtKB-SubCell"/>
</dbReference>
<keyword evidence="7" id="KW-0597">Phosphoprotein</keyword>
<dbReference type="Gene3D" id="3.30.565.10">
    <property type="entry name" value="Histidine kinase-like ATPase, C-terminal domain"/>
    <property type="match status" value="1"/>
</dbReference>
<keyword evidence="12" id="KW-0067">ATP-binding</keyword>
<sequence length="439" mass="47503">MSSSLIERGRALLWPPALAGRISRLLALGVLLLLGFSLFALRQLSLQSGSEQIADLVAAQIATLRALQATDSTLARRGQGSALVEVLVQDAPPAAASQPWLPFAKRLVERLQYRLGDGATVLLDEQYDRTWLWVSPATVDGQWLGLAVPPFRQQATLLSFVVLVAAVLLVVLGGIGLARLLTRPLRELAESAPAMVAGEIECAVLSAGAPTEVQQLAEALTRAGQQARAQARQRELMLAGLSHDLRTPLARLRYALAIEPPTDATLAQQVEDDLEELDALIGLFLDLGRGRPLRGANQQLDLAEFLSHWLPRFSERPWRLQVPSGLMVDAPSLLIRRLLGNLIRNAEHHASPPYLISAGRVAGRLLIDVIDAGHGIPSDQRQRLLQPFQRGTTQALGSGLGLAIAQDLAHLLGAELQLLDADPQGLCVRLLWPREDASD</sequence>
<dbReference type="InterPro" id="IPR050980">
    <property type="entry name" value="2C_sensor_his_kinase"/>
</dbReference>
<keyword evidence="15" id="KW-0902">Two-component regulatory system</keyword>
<dbReference type="InterPro" id="IPR003661">
    <property type="entry name" value="HisK_dim/P_dom"/>
</dbReference>
<keyword evidence="10 24" id="KW-0418">Kinase</keyword>